<dbReference type="Proteomes" id="UP001596087">
    <property type="component" value="Unassembled WGS sequence"/>
</dbReference>
<name>A0ABW0BMP6_9ACTN</name>
<sequence>MADRVVLHIGTMKSGTTYLQGLLSGPVLRGSGAPAFYPGGTFGAQTKAVRGLLRPPEQRKLKAWRSLTRETREGEGVAVWSQEFLSFAPRGRAQEIVSSFDGAPVEVVITVRDQRRALPAQWQSFVRNRGTDTWADYLERIRRTTGGRSDRSKAVKSFRRAQDVSSIIDNWAGLEGVTGLVVVVVPPPSAPADLLWTRFCDAAGITVAAPPPDAAARANVSLGYASCDAMRRVNPQLESLGKRAFSTTRARLLEGLLALRDQEDRPRLDRAGAELAGRLNARIVAALDRPGVRLVGSTDELPLGADGSAWPDRVADPDPDHVRRALEAAWSTCVPGSPVPVADLEELATALGRELVARVR</sequence>
<dbReference type="SUPFAM" id="SSF52540">
    <property type="entry name" value="P-loop containing nucleoside triphosphate hydrolases"/>
    <property type="match status" value="1"/>
</dbReference>
<evidence type="ECO:0000313" key="1">
    <source>
        <dbReference type="EMBL" id="MFC5178579.1"/>
    </source>
</evidence>
<proteinExistence type="predicted"/>
<evidence type="ECO:0008006" key="3">
    <source>
        <dbReference type="Google" id="ProtNLM"/>
    </source>
</evidence>
<reference evidence="2" key="1">
    <citation type="journal article" date="2019" name="Int. J. Syst. Evol. Microbiol.">
        <title>The Global Catalogue of Microorganisms (GCM) 10K type strain sequencing project: providing services to taxonomists for standard genome sequencing and annotation.</title>
        <authorList>
            <consortium name="The Broad Institute Genomics Platform"/>
            <consortium name="The Broad Institute Genome Sequencing Center for Infectious Disease"/>
            <person name="Wu L."/>
            <person name="Ma J."/>
        </authorList>
    </citation>
    <scope>NUCLEOTIDE SEQUENCE [LARGE SCALE GENOMIC DNA]</scope>
    <source>
        <strain evidence="2">DFY41</strain>
    </source>
</reference>
<dbReference type="RefSeq" id="WP_378592223.1">
    <property type="nucleotide sequence ID" value="NZ_JBHSKD010000026.1"/>
</dbReference>
<evidence type="ECO:0000313" key="2">
    <source>
        <dbReference type="Proteomes" id="UP001596087"/>
    </source>
</evidence>
<keyword evidence="2" id="KW-1185">Reference proteome</keyword>
<comment type="caution">
    <text evidence="1">The sequence shown here is derived from an EMBL/GenBank/DDBJ whole genome shotgun (WGS) entry which is preliminary data.</text>
</comment>
<dbReference type="EMBL" id="JBHSKD010000026">
    <property type="protein sequence ID" value="MFC5178579.1"/>
    <property type="molecule type" value="Genomic_DNA"/>
</dbReference>
<accession>A0ABW0BMP6</accession>
<organism evidence="1 2">
    <name type="scientific">Nocardioides taihuensis</name>
    <dbReference type="NCBI Taxonomy" id="1835606"/>
    <lineage>
        <taxon>Bacteria</taxon>
        <taxon>Bacillati</taxon>
        <taxon>Actinomycetota</taxon>
        <taxon>Actinomycetes</taxon>
        <taxon>Propionibacteriales</taxon>
        <taxon>Nocardioidaceae</taxon>
        <taxon>Nocardioides</taxon>
    </lineage>
</organism>
<protein>
    <recommendedName>
        <fullName evidence="3">Sulfotransferase family protein</fullName>
    </recommendedName>
</protein>
<dbReference type="InterPro" id="IPR027417">
    <property type="entry name" value="P-loop_NTPase"/>
</dbReference>
<gene>
    <name evidence="1" type="ORF">ACFPGP_18010</name>
</gene>